<dbReference type="CDD" id="cd07067">
    <property type="entry name" value="HP_PGM_like"/>
    <property type="match status" value="1"/>
</dbReference>
<organism evidence="1 2">
    <name type="scientific">Flavobacterium macacae</name>
    <dbReference type="NCBI Taxonomy" id="2488993"/>
    <lineage>
        <taxon>Bacteria</taxon>
        <taxon>Pseudomonadati</taxon>
        <taxon>Bacteroidota</taxon>
        <taxon>Flavobacteriia</taxon>
        <taxon>Flavobacteriales</taxon>
        <taxon>Flavobacteriaceae</taxon>
        <taxon>Flavobacterium</taxon>
    </lineage>
</organism>
<dbReference type="Proteomes" id="UP000271937">
    <property type="component" value="Unassembled WGS sequence"/>
</dbReference>
<dbReference type="Pfam" id="PF00300">
    <property type="entry name" value="His_Phos_1"/>
    <property type="match status" value="1"/>
</dbReference>
<protein>
    <submittedName>
        <fullName evidence="1">Phosphoglycerate mutase</fullName>
    </submittedName>
</protein>
<proteinExistence type="predicted"/>
<reference evidence="1 2" key="1">
    <citation type="submission" date="2018-11" db="EMBL/GenBank/DDBJ databases">
        <title>Flavobacterium sp. nov., YIM 102600 draft genome.</title>
        <authorList>
            <person name="Li G."/>
            <person name="Jiang Y."/>
        </authorList>
    </citation>
    <scope>NUCLEOTIDE SEQUENCE [LARGE SCALE GENOMIC DNA]</scope>
    <source>
        <strain evidence="1 2">YIM 102600</strain>
    </source>
</reference>
<dbReference type="SUPFAM" id="SSF53254">
    <property type="entry name" value="Phosphoglycerate mutase-like"/>
    <property type="match status" value="1"/>
</dbReference>
<dbReference type="InterPro" id="IPR029033">
    <property type="entry name" value="His_PPase_superfam"/>
</dbReference>
<keyword evidence="2" id="KW-1185">Reference proteome</keyword>
<dbReference type="AlphaFoldDB" id="A0A3P3W6A3"/>
<dbReference type="RefSeq" id="WP_125013179.1">
    <property type="nucleotide sequence ID" value="NZ_RQVR01000012.1"/>
</dbReference>
<dbReference type="InterPro" id="IPR013078">
    <property type="entry name" value="His_Pase_superF_clade-1"/>
</dbReference>
<gene>
    <name evidence="1" type="ORF">EG849_11235</name>
</gene>
<accession>A0A3P3W6A3</accession>
<dbReference type="Gene3D" id="3.40.50.1240">
    <property type="entry name" value="Phosphoglycerate mutase-like"/>
    <property type="match status" value="1"/>
</dbReference>
<dbReference type="OrthoDB" id="3296006at2"/>
<sequence length="155" mass="18042">MTHNQPLNATTLFLIRHAEKLDDTKNTTLSAEGFERAEFWKNYFKDTKIDSFYSSGFQRARRTCQPMAFERDQQVNIYKNHQMDLKKIIEKKKGKTLLIVGHSNRIPTFINTLLGQEKYPEITEPEFGNLYIIKEIDGEISSQLIVPKKEENASV</sequence>
<evidence type="ECO:0000313" key="2">
    <source>
        <dbReference type="Proteomes" id="UP000271937"/>
    </source>
</evidence>
<dbReference type="EMBL" id="RQVR01000012">
    <property type="protein sequence ID" value="RRJ90224.1"/>
    <property type="molecule type" value="Genomic_DNA"/>
</dbReference>
<name>A0A3P3W6A3_9FLAO</name>
<comment type="caution">
    <text evidence="1">The sequence shown here is derived from an EMBL/GenBank/DDBJ whole genome shotgun (WGS) entry which is preliminary data.</text>
</comment>
<evidence type="ECO:0000313" key="1">
    <source>
        <dbReference type="EMBL" id="RRJ90224.1"/>
    </source>
</evidence>